<reference evidence="1" key="2">
    <citation type="submission" date="2020-09" db="EMBL/GenBank/DDBJ databases">
        <authorList>
            <person name="Sun Q."/>
            <person name="Ohkuma M."/>
        </authorList>
    </citation>
    <scope>NUCLEOTIDE SEQUENCE</scope>
    <source>
        <strain evidence="1">JCM 19596</strain>
    </source>
</reference>
<proteinExistence type="predicted"/>
<dbReference type="Proteomes" id="UP000607197">
    <property type="component" value="Unassembled WGS sequence"/>
</dbReference>
<dbReference type="InterPro" id="IPR043825">
    <property type="entry name" value="DUF5802"/>
</dbReference>
<reference evidence="1" key="1">
    <citation type="journal article" date="2014" name="Int. J. Syst. Evol. Microbiol.">
        <title>Complete genome sequence of Corynebacterium casei LMG S-19264T (=DSM 44701T), isolated from a smear-ripened cheese.</title>
        <authorList>
            <consortium name="US DOE Joint Genome Institute (JGI-PGF)"/>
            <person name="Walter F."/>
            <person name="Albersmeier A."/>
            <person name="Kalinowski J."/>
            <person name="Ruckert C."/>
        </authorList>
    </citation>
    <scope>NUCLEOTIDE SEQUENCE</scope>
    <source>
        <strain evidence="1">JCM 19596</strain>
    </source>
</reference>
<dbReference type="OrthoDB" id="179978at2157"/>
<protein>
    <submittedName>
        <fullName evidence="1">Uncharacterized protein</fullName>
    </submittedName>
</protein>
<keyword evidence="2" id="KW-1185">Reference proteome</keyword>
<sequence>MLEAFSTGYYFGRLYVQPYSGDRPVLQTDQHEQVGEQVYDDDGDRLPLVVKLGNRYLRVHREASMPTDTLAVPADAADDLDLRAPSEPEDVLVARGDHARRLLDMGV</sequence>
<dbReference type="Pfam" id="PF19118">
    <property type="entry name" value="DUF5802"/>
    <property type="match status" value="1"/>
</dbReference>
<organism evidence="1 2">
    <name type="scientific">Halocalculus aciditolerans</name>
    <dbReference type="NCBI Taxonomy" id="1383812"/>
    <lineage>
        <taxon>Archaea</taxon>
        <taxon>Methanobacteriati</taxon>
        <taxon>Methanobacteriota</taxon>
        <taxon>Stenosarchaea group</taxon>
        <taxon>Halobacteria</taxon>
        <taxon>Halobacteriales</taxon>
        <taxon>Halobacteriaceae</taxon>
        <taxon>Halocalculus</taxon>
    </lineage>
</organism>
<comment type="caution">
    <text evidence="1">The sequence shown here is derived from an EMBL/GenBank/DDBJ whole genome shotgun (WGS) entry which is preliminary data.</text>
</comment>
<dbReference type="EMBL" id="BMPG01000001">
    <property type="protein sequence ID" value="GGL51524.1"/>
    <property type="molecule type" value="Genomic_DNA"/>
</dbReference>
<gene>
    <name evidence="1" type="ORF">GCM10009039_07250</name>
</gene>
<accession>A0A830FG22</accession>
<evidence type="ECO:0000313" key="2">
    <source>
        <dbReference type="Proteomes" id="UP000607197"/>
    </source>
</evidence>
<dbReference type="AlphaFoldDB" id="A0A830FG22"/>
<evidence type="ECO:0000313" key="1">
    <source>
        <dbReference type="EMBL" id="GGL51524.1"/>
    </source>
</evidence>
<dbReference type="RefSeq" id="WP_188975938.1">
    <property type="nucleotide sequence ID" value="NZ_BMPG01000001.1"/>
</dbReference>
<name>A0A830FG22_9EURY</name>